<evidence type="ECO:0000256" key="1">
    <source>
        <dbReference type="PIRSR" id="PIRSR602401-1"/>
    </source>
</evidence>
<dbReference type="Proteomes" id="UP000516437">
    <property type="component" value="Chromosome 4"/>
</dbReference>
<dbReference type="PRINTS" id="PR00385">
    <property type="entry name" value="P450"/>
</dbReference>
<accession>A0A6A1VVW0</accession>
<dbReference type="InterPro" id="IPR036396">
    <property type="entry name" value="Cyt_P450_sf"/>
</dbReference>
<dbReference type="Gene3D" id="1.10.630.10">
    <property type="entry name" value="Cytochrome P450"/>
    <property type="match status" value="1"/>
</dbReference>
<dbReference type="Pfam" id="PF00067">
    <property type="entry name" value="p450"/>
    <property type="match status" value="2"/>
</dbReference>
<keyword evidence="1 2" id="KW-0479">Metal-binding</keyword>
<comment type="cofactor">
    <cofactor evidence="1">
        <name>heme</name>
        <dbReference type="ChEBI" id="CHEBI:30413"/>
    </cofactor>
</comment>
<keyword evidence="2" id="KW-0560">Oxidoreductase</keyword>
<dbReference type="PANTHER" id="PTHR47951:SF7">
    <property type="entry name" value="FLAVONOID 3',5'-HYDROXYLASE-LIKE ISOFORM X1"/>
    <property type="match status" value="1"/>
</dbReference>
<keyword evidence="1 2" id="KW-0349">Heme</keyword>
<organism evidence="3 4">
    <name type="scientific">Morella rubra</name>
    <name type="common">Chinese bayberry</name>
    <dbReference type="NCBI Taxonomy" id="262757"/>
    <lineage>
        <taxon>Eukaryota</taxon>
        <taxon>Viridiplantae</taxon>
        <taxon>Streptophyta</taxon>
        <taxon>Embryophyta</taxon>
        <taxon>Tracheophyta</taxon>
        <taxon>Spermatophyta</taxon>
        <taxon>Magnoliopsida</taxon>
        <taxon>eudicotyledons</taxon>
        <taxon>Gunneridae</taxon>
        <taxon>Pentapetalae</taxon>
        <taxon>rosids</taxon>
        <taxon>fabids</taxon>
        <taxon>Fagales</taxon>
        <taxon>Myricaceae</taxon>
        <taxon>Morella</taxon>
    </lineage>
</organism>
<dbReference type="OrthoDB" id="2789670at2759"/>
<comment type="similarity">
    <text evidence="2">Belongs to the cytochrome P450 family.</text>
</comment>
<name>A0A6A1VVW0_9ROSI</name>
<dbReference type="GO" id="GO:0016705">
    <property type="term" value="F:oxidoreductase activity, acting on paired donors, with incorporation or reduction of molecular oxygen"/>
    <property type="evidence" value="ECO:0007669"/>
    <property type="project" value="InterPro"/>
</dbReference>
<keyword evidence="1 2" id="KW-0408">Iron</keyword>
<evidence type="ECO:0000313" key="4">
    <source>
        <dbReference type="Proteomes" id="UP000516437"/>
    </source>
</evidence>
<sequence>MWLGWLGASREKVELSTTTLVVSLSTCAVCCFLWVAKKTRKAVPPLPPGPRGLPLVGYLPFLGTELHRKFEELAGIYGPIYKVWLGQKLWVVVNSPSLVKEVVRDQDTTFANRDPPIAALVATYGGADITFLPYGHEWKKLRKIFVREMLSNAALDDSYTLRREQLRKGIRNVYEKIGTPIDVGQLAFVTLINGIMSLLWGDTLQGEEGANIAVEFKGLLAEIMVLFAKPNVSDFFPGLAMFDLQGIERDAKSIFKWHERIFDSAIDMRLKYLAKAKEEGRGMTEQKKDFLQILLELRERDDAATSISMTQIKALLSFRSWFPENRKPDVLVGGSDTTTTMVEWVMAELMHHPEAMRRVHGELTEMVGLDCIVEESHLPKLNYLGAVIKETFRLHPALPLLVPRSPSQSSTLVGIQDPKIWDNPLEFRPERFLNDSGRLDYSGNDFDYLPFGSGRRICAGLPLAERMLIYVLASLLHQFEWELPPGTELDLSDRFGIVTKKRMPLVAIPTPRLSKLELYTT</sequence>
<comment type="caution">
    <text evidence="3">The sequence shown here is derived from an EMBL/GenBank/DDBJ whole genome shotgun (WGS) entry which is preliminary data.</text>
</comment>
<dbReference type="PROSITE" id="PS00086">
    <property type="entry name" value="CYTOCHROME_P450"/>
    <property type="match status" value="1"/>
</dbReference>
<dbReference type="InterPro" id="IPR001128">
    <property type="entry name" value="Cyt_P450"/>
</dbReference>
<keyword evidence="2 3" id="KW-0503">Monooxygenase</keyword>
<dbReference type="EMBL" id="RXIC02000022">
    <property type="protein sequence ID" value="KAB1217071.1"/>
    <property type="molecule type" value="Genomic_DNA"/>
</dbReference>
<reference evidence="3 4" key="1">
    <citation type="journal article" date="2019" name="Plant Biotechnol. J.">
        <title>The red bayberry genome and genetic basis of sex determination.</title>
        <authorList>
            <person name="Jia H.M."/>
            <person name="Jia H.J."/>
            <person name="Cai Q.L."/>
            <person name="Wang Y."/>
            <person name="Zhao H.B."/>
            <person name="Yang W.F."/>
            <person name="Wang G.Y."/>
            <person name="Li Y.H."/>
            <person name="Zhan D.L."/>
            <person name="Shen Y.T."/>
            <person name="Niu Q.F."/>
            <person name="Chang L."/>
            <person name="Qiu J."/>
            <person name="Zhao L."/>
            <person name="Xie H.B."/>
            <person name="Fu W.Y."/>
            <person name="Jin J."/>
            <person name="Li X.W."/>
            <person name="Jiao Y."/>
            <person name="Zhou C.C."/>
            <person name="Tu T."/>
            <person name="Chai C.Y."/>
            <person name="Gao J.L."/>
            <person name="Fan L.J."/>
            <person name="van de Weg E."/>
            <person name="Wang J.Y."/>
            <person name="Gao Z.S."/>
        </authorList>
    </citation>
    <scope>NUCLEOTIDE SEQUENCE [LARGE SCALE GENOMIC DNA]</scope>
    <source>
        <tissue evidence="3">Leaves</tissue>
    </source>
</reference>
<dbReference type="SUPFAM" id="SSF48264">
    <property type="entry name" value="Cytochrome P450"/>
    <property type="match status" value="1"/>
</dbReference>
<dbReference type="AlphaFoldDB" id="A0A6A1VVW0"/>
<proteinExistence type="inferred from homology"/>
<evidence type="ECO:0000256" key="2">
    <source>
        <dbReference type="RuleBase" id="RU000461"/>
    </source>
</evidence>
<dbReference type="InterPro" id="IPR017972">
    <property type="entry name" value="Cyt_P450_CS"/>
</dbReference>
<evidence type="ECO:0000313" key="3">
    <source>
        <dbReference type="EMBL" id="KAB1217071.1"/>
    </source>
</evidence>
<dbReference type="PANTHER" id="PTHR47951">
    <property type="entry name" value="OS08G0547900 PROTEIN"/>
    <property type="match status" value="1"/>
</dbReference>
<gene>
    <name evidence="3" type="ORF">CJ030_MR4G021250</name>
</gene>
<keyword evidence="4" id="KW-1185">Reference proteome</keyword>
<dbReference type="InterPro" id="IPR002401">
    <property type="entry name" value="Cyt_P450_E_grp-I"/>
</dbReference>
<dbReference type="PRINTS" id="PR00463">
    <property type="entry name" value="EP450I"/>
</dbReference>
<protein>
    <submittedName>
        <fullName evidence="3">Flavonoid 3'-monooxygenase</fullName>
    </submittedName>
</protein>
<dbReference type="GO" id="GO:0004497">
    <property type="term" value="F:monooxygenase activity"/>
    <property type="evidence" value="ECO:0007669"/>
    <property type="project" value="UniProtKB-KW"/>
</dbReference>
<feature type="binding site" description="axial binding residue" evidence="1">
    <location>
        <position position="458"/>
    </location>
    <ligand>
        <name>heme</name>
        <dbReference type="ChEBI" id="CHEBI:30413"/>
    </ligand>
    <ligandPart>
        <name>Fe</name>
        <dbReference type="ChEBI" id="CHEBI:18248"/>
    </ligandPart>
</feature>
<dbReference type="GO" id="GO:0005506">
    <property type="term" value="F:iron ion binding"/>
    <property type="evidence" value="ECO:0007669"/>
    <property type="project" value="InterPro"/>
</dbReference>
<dbReference type="GO" id="GO:0020037">
    <property type="term" value="F:heme binding"/>
    <property type="evidence" value="ECO:0007669"/>
    <property type="project" value="InterPro"/>
</dbReference>